<proteinExistence type="inferred from homology"/>
<keyword evidence="1" id="KW-0560">Oxidoreductase</keyword>
<evidence type="ECO:0000313" key="4">
    <source>
        <dbReference type="Proteomes" id="UP001056012"/>
    </source>
</evidence>
<organism evidence="3 4">
    <name type="scientific">Curvularia clavata</name>
    <dbReference type="NCBI Taxonomy" id="95742"/>
    <lineage>
        <taxon>Eukaryota</taxon>
        <taxon>Fungi</taxon>
        <taxon>Dikarya</taxon>
        <taxon>Ascomycota</taxon>
        <taxon>Pezizomycotina</taxon>
        <taxon>Dothideomycetes</taxon>
        <taxon>Pleosporomycetidae</taxon>
        <taxon>Pleosporales</taxon>
        <taxon>Pleosporineae</taxon>
        <taxon>Pleosporaceae</taxon>
        <taxon>Curvularia</taxon>
    </lineage>
</organism>
<accession>A0A9Q8ZI96</accession>
<dbReference type="VEuPathDB" id="FungiDB:yc1106_08497"/>
<evidence type="ECO:0000256" key="2">
    <source>
        <dbReference type="ARBA" id="ARBA00023604"/>
    </source>
</evidence>
<comment type="similarity">
    <text evidence="2">Belongs to the asaB hydroxylase/desaturase family.</text>
</comment>
<sequence length="291" mass="33322">MQETKQDQHGGDVVAPINYFPATGIPIPRSAWKTPFLDDHNEHTRSMLIRDVRKSDKNFDLDTNGFTFITLPQKDRVTRESTDEEVKREYYPEVEELVKKLTGATAAYVFNHVIRAHSSPSEKGILDAQGRWQDVPSGHPHVDYAGSPSALAGTQLELDLPPHISSLFPRSQRFAFLGAWRPLKTVRKDPLAVCDAASVPNSDYQIREREFSRTGNKSENYVMSHGEKEKQVHEWWCMSGMQPWEMVIFKGLDTKRETPGWRCPHTAFRLPGSEMEEPRESVEVRVVAFWE</sequence>
<keyword evidence="4" id="KW-1185">Reference proteome</keyword>
<gene>
    <name evidence="3" type="ORF">yc1106_08497</name>
</gene>
<dbReference type="NCBIfam" id="NF041278">
    <property type="entry name" value="CmcJ_NvfI_EfuI"/>
    <property type="match status" value="1"/>
</dbReference>
<dbReference type="AlphaFoldDB" id="A0A9Q8ZI96"/>
<reference evidence="3" key="1">
    <citation type="submission" date="2021-12" db="EMBL/GenBank/DDBJ databases">
        <title>Curvularia clavata genome.</title>
        <authorList>
            <person name="Cao Y."/>
        </authorList>
    </citation>
    <scope>NUCLEOTIDE SEQUENCE</scope>
    <source>
        <strain evidence="3">Yc1106</strain>
    </source>
</reference>
<evidence type="ECO:0000313" key="3">
    <source>
        <dbReference type="EMBL" id="USP81223.1"/>
    </source>
</evidence>
<dbReference type="OrthoDB" id="412788at2759"/>
<dbReference type="PANTHER" id="PTHR34598">
    <property type="entry name" value="BLL6449 PROTEIN"/>
    <property type="match status" value="1"/>
</dbReference>
<protein>
    <submittedName>
        <fullName evidence="3">Uncharacterized protein</fullName>
    </submittedName>
</protein>
<dbReference type="GO" id="GO:0016491">
    <property type="term" value="F:oxidoreductase activity"/>
    <property type="evidence" value="ECO:0007669"/>
    <property type="project" value="UniProtKB-KW"/>
</dbReference>
<evidence type="ECO:0000256" key="1">
    <source>
        <dbReference type="ARBA" id="ARBA00023002"/>
    </source>
</evidence>
<dbReference type="Proteomes" id="UP001056012">
    <property type="component" value="Chromosome 6"/>
</dbReference>
<dbReference type="InterPro" id="IPR044053">
    <property type="entry name" value="AsaB-like"/>
</dbReference>
<dbReference type="EMBL" id="CP089279">
    <property type="protein sequence ID" value="USP81223.1"/>
    <property type="molecule type" value="Genomic_DNA"/>
</dbReference>
<name>A0A9Q8ZI96_CURCL</name>
<dbReference type="PANTHER" id="PTHR34598:SF3">
    <property type="entry name" value="OXIDOREDUCTASE AN1597"/>
    <property type="match status" value="1"/>
</dbReference>